<dbReference type="Proteomes" id="UP001596380">
    <property type="component" value="Unassembled WGS sequence"/>
</dbReference>
<dbReference type="InterPro" id="IPR002655">
    <property type="entry name" value="Acyl-CoA_oxidase_C"/>
</dbReference>
<dbReference type="PANTHER" id="PTHR10909">
    <property type="entry name" value="ELECTRON TRANSPORT OXIDOREDUCTASE"/>
    <property type="match status" value="1"/>
</dbReference>
<dbReference type="InterPro" id="IPR036250">
    <property type="entry name" value="AcylCo_DH-like_C"/>
</dbReference>
<evidence type="ECO:0000256" key="5">
    <source>
        <dbReference type="ARBA" id="ARBA00023002"/>
    </source>
</evidence>
<sequence>MLEFVRGDALDAKTRLRVADAVPPGFFSYPGGLTAREHQALTYARLRRAGLAAPPAPELLDDPPALCALLDRAAIADPALFHVMLLHYTLALGPILRFGADREGPREARDALETMASFGTLLMTEAGRSNSHLSPRTIARHDPGTGGFVLTTPDAEAAKFPTNTAHPQVPKTAAVYATLVHGGSERGVFVFVVPLRGENGRIPQGVRITPAPETTGLQVDYAAVRLDGLWVPREAWLRDGARIGEDGSFHDPAGGPAQRLTRSMAVAPAVWRAVVSASAAITRASAGVLLAHSTGRTTLGRLAPRRLLTDYRNQNEAVLGALASAYALTAVAGHAKSRRAAPPPATGTGGPATAWAPWSAVDRDLALLKAAATAQAHDTVSRCRTHSGAPGFAATDRLNAYRGLAHAYTSAGGDNELILFDTARAMADLDGYQPPPPPPAAGPPDGGDLASPRVWLHLARDCERRMRDRLAERVAAARARGHDPFTAWNDNLALATRTATACADRTVLEILTAAHDTGPALLRPALRLHALGWLDRRAGNLLNEGVVPPGVLDEVWALRRAVCDELTPHAAALAAAFELPTDITAAPTAFLTTPPPDPSGGPSGSPSAGDPSAGGPFGTPPA</sequence>
<dbReference type="Gene3D" id="1.20.140.10">
    <property type="entry name" value="Butyryl-CoA Dehydrogenase, subunit A, domain 3"/>
    <property type="match status" value="2"/>
</dbReference>
<dbReference type="Pfam" id="PF01756">
    <property type="entry name" value="ACOX"/>
    <property type="match status" value="1"/>
</dbReference>
<evidence type="ECO:0000259" key="7">
    <source>
        <dbReference type="Pfam" id="PF01756"/>
    </source>
</evidence>
<feature type="region of interest" description="Disordered" evidence="6">
    <location>
        <begin position="587"/>
        <end position="622"/>
    </location>
</feature>
<gene>
    <name evidence="9" type="ORF">ACFQKB_32100</name>
</gene>
<dbReference type="SUPFAM" id="SSF47203">
    <property type="entry name" value="Acyl-CoA dehydrogenase C-terminal domain-like"/>
    <property type="match status" value="2"/>
</dbReference>
<evidence type="ECO:0000256" key="6">
    <source>
        <dbReference type="SAM" id="MobiDB-lite"/>
    </source>
</evidence>
<feature type="domain" description="Acyl-CoA oxidase C-terminal" evidence="7">
    <location>
        <begin position="467"/>
        <end position="580"/>
    </location>
</feature>
<dbReference type="SUPFAM" id="SSF56645">
    <property type="entry name" value="Acyl-CoA dehydrogenase NM domain-like"/>
    <property type="match status" value="1"/>
</dbReference>
<keyword evidence="5" id="KW-0560">Oxidoreductase</keyword>
<evidence type="ECO:0000256" key="4">
    <source>
        <dbReference type="ARBA" id="ARBA00022827"/>
    </source>
</evidence>
<evidence type="ECO:0000313" key="9">
    <source>
        <dbReference type="EMBL" id="MFC6884440.1"/>
    </source>
</evidence>
<comment type="similarity">
    <text evidence="2">Belongs to the acyl-CoA oxidase family.</text>
</comment>
<dbReference type="RefSeq" id="WP_378063807.1">
    <property type="nucleotide sequence ID" value="NZ_JBHSXS010000027.1"/>
</dbReference>
<dbReference type="InterPro" id="IPR009100">
    <property type="entry name" value="AcylCoA_DH/oxidase_NM_dom_sf"/>
</dbReference>
<feature type="region of interest" description="Disordered" evidence="6">
    <location>
        <begin position="429"/>
        <end position="448"/>
    </location>
</feature>
<evidence type="ECO:0000256" key="1">
    <source>
        <dbReference type="ARBA" id="ARBA00001974"/>
    </source>
</evidence>
<protein>
    <submittedName>
        <fullName evidence="9">Acyl-CoA dehydrogenase</fullName>
    </submittedName>
</protein>
<evidence type="ECO:0000256" key="2">
    <source>
        <dbReference type="ARBA" id="ARBA00006288"/>
    </source>
</evidence>
<keyword evidence="3" id="KW-0285">Flavoprotein</keyword>
<dbReference type="InterPro" id="IPR046373">
    <property type="entry name" value="Acyl-CoA_Oxase/DH_mid-dom_sf"/>
</dbReference>
<accession>A0ABW2CT48</accession>
<feature type="compositionally biased region" description="Pro residues" evidence="6">
    <location>
        <begin position="433"/>
        <end position="442"/>
    </location>
</feature>
<dbReference type="InterPro" id="IPR012258">
    <property type="entry name" value="Acyl-CoA_oxidase"/>
</dbReference>
<feature type="compositionally biased region" description="Low complexity" evidence="6">
    <location>
        <begin position="604"/>
        <end position="614"/>
    </location>
</feature>
<dbReference type="Gene3D" id="2.40.110.10">
    <property type="entry name" value="Butyryl-CoA Dehydrogenase, subunit A, domain 2"/>
    <property type="match status" value="1"/>
</dbReference>
<evidence type="ECO:0000259" key="8">
    <source>
        <dbReference type="Pfam" id="PF22924"/>
    </source>
</evidence>
<dbReference type="Pfam" id="PF22924">
    <property type="entry name" value="ACOX_C_alpha1"/>
    <property type="match status" value="1"/>
</dbReference>
<keyword evidence="4" id="KW-0274">FAD</keyword>
<feature type="domain" description="Acyl-CoA oxidase C-alpha1" evidence="8">
    <location>
        <begin position="308"/>
        <end position="426"/>
    </location>
</feature>
<name>A0ABW2CT48_9ACTN</name>
<dbReference type="PANTHER" id="PTHR10909:SF382">
    <property type="entry name" value="ACYL-COENZYME A OXIDASE"/>
    <property type="match status" value="1"/>
</dbReference>
<evidence type="ECO:0000313" key="10">
    <source>
        <dbReference type="Proteomes" id="UP001596380"/>
    </source>
</evidence>
<comment type="caution">
    <text evidence="9">The sequence shown here is derived from an EMBL/GenBank/DDBJ whole genome shotgun (WGS) entry which is preliminary data.</text>
</comment>
<dbReference type="InterPro" id="IPR055060">
    <property type="entry name" value="ACOX_C_alpha1"/>
</dbReference>
<organism evidence="9 10">
    <name type="scientific">Actinomadura yumaensis</name>
    <dbReference type="NCBI Taxonomy" id="111807"/>
    <lineage>
        <taxon>Bacteria</taxon>
        <taxon>Bacillati</taxon>
        <taxon>Actinomycetota</taxon>
        <taxon>Actinomycetes</taxon>
        <taxon>Streptosporangiales</taxon>
        <taxon>Thermomonosporaceae</taxon>
        <taxon>Actinomadura</taxon>
    </lineage>
</organism>
<keyword evidence="10" id="KW-1185">Reference proteome</keyword>
<comment type="cofactor">
    <cofactor evidence="1">
        <name>FAD</name>
        <dbReference type="ChEBI" id="CHEBI:57692"/>
    </cofactor>
</comment>
<reference evidence="10" key="1">
    <citation type="journal article" date="2019" name="Int. J. Syst. Evol. Microbiol.">
        <title>The Global Catalogue of Microorganisms (GCM) 10K type strain sequencing project: providing services to taxonomists for standard genome sequencing and annotation.</title>
        <authorList>
            <consortium name="The Broad Institute Genomics Platform"/>
            <consortium name="The Broad Institute Genome Sequencing Center for Infectious Disease"/>
            <person name="Wu L."/>
            <person name="Ma J."/>
        </authorList>
    </citation>
    <scope>NUCLEOTIDE SEQUENCE [LARGE SCALE GENOMIC DNA]</scope>
    <source>
        <strain evidence="10">JCM 3369</strain>
    </source>
</reference>
<evidence type="ECO:0000256" key="3">
    <source>
        <dbReference type="ARBA" id="ARBA00022630"/>
    </source>
</evidence>
<dbReference type="EMBL" id="JBHSXS010000027">
    <property type="protein sequence ID" value="MFC6884440.1"/>
    <property type="molecule type" value="Genomic_DNA"/>
</dbReference>
<proteinExistence type="inferred from homology"/>